<dbReference type="InterPro" id="IPR006896">
    <property type="entry name" value="Sec23/24_trunk_dom"/>
</dbReference>
<feature type="compositionally biased region" description="Gly residues" evidence="4">
    <location>
        <begin position="871"/>
        <end position="890"/>
    </location>
</feature>
<feature type="domain" description="Zinc finger Sec23/Sec24-type" evidence="5">
    <location>
        <begin position="244"/>
        <end position="279"/>
    </location>
</feature>
<comment type="similarity">
    <text evidence="1">Belongs to the SEC23/SEC24 family. SEC24 subfamily.</text>
</comment>
<evidence type="ECO:0000259" key="8">
    <source>
        <dbReference type="Pfam" id="PF08033"/>
    </source>
</evidence>
<dbReference type="InterPro" id="IPR029006">
    <property type="entry name" value="ADF-H/Gelsolin-like_dom_sf"/>
</dbReference>
<dbReference type="OrthoDB" id="49016at2759"/>
<dbReference type="Gene3D" id="3.40.50.410">
    <property type="entry name" value="von Willebrand factor, type A domain"/>
    <property type="match status" value="1"/>
</dbReference>
<dbReference type="SUPFAM" id="SSF82919">
    <property type="entry name" value="Zn-finger domain of Sec23/24"/>
    <property type="match status" value="1"/>
</dbReference>
<proteinExistence type="inferred from homology"/>
<feature type="compositionally biased region" description="Basic and acidic residues" evidence="4">
    <location>
        <begin position="111"/>
        <end position="121"/>
    </location>
</feature>
<dbReference type="SUPFAM" id="SSF81811">
    <property type="entry name" value="Helical domain of Sec23/24"/>
    <property type="match status" value="1"/>
</dbReference>
<dbReference type="GO" id="GO:0090110">
    <property type="term" value="P:COPII-coated vesicle cargo loading"/>
    <property type="evidence" value="ECO:0007669"/>
    <property type="project" value="TreeGrafter"/>
</dbReference>
<dbReference type="GO" id="GO:0008270">
    <property type="term" value="F:zinc ion binding"/>
    <property type="evidence" value="ECO:0007669"/>
    <property type="project" value="InterPro"/>
</dbReference>
<keyword evidence="2" id="KW-0813">Transport</keyword>
<dbReference type="Gene3D" id="2.60.40.1670">
    <property type="entry name" value="beta-sandwich domain of Sec23/24"/>
    <property type="match status" value="1"/>
</dbReference>
<name>A0A836CAV7_9STRA</name>
<dbReference type="InterPro" id="IPR036465">
    <property type="entry name" value="vWFA_dom_sf"/>
</dbReference>
<feature type="compositionally biased region" description="Low complexity" evidence="4">
    <location>
        <begin position="54"/>
        <end position="75"/>
    </location>
</feature>
<dbReference type="EMBL" id="JAFCMP010000457">
    <property type="protein sequence ID" value="KAG5179575.1"/>
    <property type="molecule type" value="Genomic_DNA"/>
</dbReference>
<organism evidence="9 10">
    <name type="scientific">Tribonema minus</name>
    <dbReference type="NCBI Taxonomy" id="303371"/>
    <lineage>
        <taxon>Eukaryota</taxon>
        <taxon>Sar</taxon>
        <taxon>Stramenopiles</taxon>
        <taxon>Ochrophyta</taxon>
        <taxon>PX clade</taxon>
        <taxon>Xanthophyceae</taxon>
        <taxon>Tribonematales</taxon>
        <taxon>Tribonemataceae</taxon>
        <taxon>Tribonema</taxon>
    </lineage>
</organism>
<dbReference type="Pfam" id="PF04815">
    <property type="entry name" value="Sec23_helical"/>
    <property type="match status" value="1"/>
</dbReference>
<evidence type="ECO:0000256" key="1">
    <source>
        <dbReference type="ARBA" id="ARBA00008334"/>
    </source>
</evidence>
<reference evidence="9" key="1">
    <citation type="submission" date="2021-02" db="EMBL/GenBank/DDBJ databases">
        <title>First Annotated Genome of the Yellow-green Alga Tribonema minus.</title>
        <authorList>
            <person name="Mahan K.M."/>
        </authorList>
    </citation>
    <scope>NUCLEOTIDE SEQUENCE</scope>
    <source>
        <strain evidence="9">UTEX B ZZ1240</strain>
    </source>
</reference>
<keyword evidence="10" id="KW-1185">Reference proteome</keyword>
<dbReference type="PANTHER" id="PTHR13803">
    <property type="entry name" value="SEC24-RELATED PROTEIN"/>
    <property type="match status" value="1"/>
</dbReference>
<dbReference type="InterPro" id="IPR006900">
    <property type="entry name" value="Sec23/24_helical_dom"/>
</dbReference>
<protein>
    <submittedName>
        <fullName evidence="9">Uncharacterized protein</fullName>
    </submittedName>
</protein>
<dbReference type="InterPro" id="IPR012990">
    <property type="entry name" value="Beta-sandwich_Sec23_24"/>
</dbReference>
<feature type="compositionally biased region" description="Gly residues" evidence="4">
    <location>
        <begin position="925"/>
        <end position="938"/>
    </location>
</feature>
<dbReference type="Pfam" id="PF04811">
    <property type="entry name" value="Sec23_trunk"/>
    <property type="match status" value="2"/>
</dbReference>
<dbReference type="Gene3D" id="2.30.30.380">
    <property type="entry name" value="Zn-finger domain of Sec23/24"/>
    <property type="match status" value="1"/>
</dbReference>
<evidence type="ECO:0000259" key="6">
    <source>
        <dbReference type="Pfam" id="PF04811"/>
    </source>
</evidence>
<sequence>MYCPLDLPDPKLTAAGPAVAPAAAAAEGLTAAAAAARARGMSLPHELPQRKGRSASPSSRNRAPSPPGAAAAAAALPPPDDPCLSPVRSAIIRAQPGAAAAAAAAAAAGAHDSRHSAHDDGGGGGGGGGSTAADALPRPDGRAARVFYNPNGAKFAAAPQAFAPFTVTDAGNCSPRFIRPTVHGVPVEAVDLARASLLLGLVLTPLAEPQDDEPRVPCVDCGEAGPLRCAPPPPPLLLLPLPLLLCARCKGYVSNFARFSPDGSIWACNLCGHHTAVPAAARCAADARGLRLDRDAHPELCYSSVDFVARAWLRDPAPPRPPCYVFGVDVSAAAQDSGFAECALAAAAAAAAAAGAAHGGAARVGLVTFDAILSVYYVKVSQRTGETEVCVAASVDVDDPQMPLPPALWLQSGPGAPAAMAAMIAAARRAMQHGRLTPLSASAALVSAAAAALAGEGGGRLILMAGARPCAGLGALRNRSDPALYGTDQEWRMYSAAGLAGDDDAGGGGGSGAAAAAQADVDAATLYLELGRRCAEAGVAVDVFAAARGSGDYLDAATLGALPRLTGGRLRVYAPPAASGGGGGSGGSGGSALARGVAKDVELCVRQTAALRATLKLRLSTGLACAQFCGPGAAADAADGKLELAAVGAGTTVCARVAHTGRAFPNERMVFVQAALLRTTPRGRRLVRVHNLALPVLSSPRHLYKLLDADAHFALQARLYAEAAAAGPIEGVQAEALSDCVRMLAAYRRLVAPASAAHDDQLMLPESMKLLPLYTACLMKSRAFRANRAPAAAADGGGGAALLLSPRARVPSADERAALLLRLRSATPLETLAHIYPRVYRLADMLARFRLEATAASAPGSRRGSCSMPFDGGGGGGGGGGDGGAQGGGAARLDPHSLREALVKQQQMSPASPSSAGSYFSSGSSGSGSTGSSGGTPGSGQVNPAHCREALALRHPLPPSLPGSPAQRCRGSLPFDGGCGDGDRGSRGGSSGAGDARNLREALARKQQSSPLLSPSSSPAAAAAALPPDAAAPLPFYPPCMASMQCNDVCVLDAYDALYIYVPEAAEPGHHCRLRTYSWRFRAAAVGTAAAAAAAGSHDVGSSSSSGVGVGQSSGELLTLTCHPNVISALHKCGQCTRHRTFDGEEACGCVGAGQRAMSR</sequence>
<dbReference type="Proteomes" id="UP000664859">
    <property type="component" value="Unassembled WGS sequence"/>
</dbReference>
<evidence type="ECO:0000259" key="5">
    <source>
        <dbReference type="Pfam" id="PF04810"/>
    </source>
</evidence>
<dbReference type="InterPro" id="IPR050550">
    <property type="entry name" value="SEC23_SEC24_subfamily"/>
</dbReference>
<feature type="domain" description="Sec23/Sec24 trunk" evidence="6">
    <location>
        <begin position="524"/>
        <end position="573"/>
    </location>
</feature>
<gene>
    <name evidence="9" type="ORF">JKP88DRAFT_247392</name>
</gene>
<feature type="domain" description="Sec23/Sec24 helical" evidence="7">
    <location>
        <begin position="708"/>
        <end position="786"/>
    </location>
</feature>
<dbReference type="AlphaFoldDB" id="A0A836CAV7"/>
<feature type="compositionally biased region" description="Low complexity" evidence="4">
    <location>
        <begin position="909"/>
        <end position="924"/>
    </location>
</feature>
<dbReference type="GO" id="GO:0006886">
    <property type="term" value="P:intracellular protein transport"/>
    <property type="evidence" value="ECO:0007669"/>
    <property type="project" value="InterPro"/>
</dbReference>
<dbReference type="SUPFAM" id="SSF81995">
    <property type="entry name" value="beta-sandwich domain of Sec23/24"/>
    <property type="match status" value="1"/>
</dbReference>
<dbReference type="InterPro" id="IPR036174">
    <property type="entry name" value="Znf_Sec23_Sec24_sf"/>
</dbReference>
<comment type="caution">
    <text evidence="9">The sequence shown here is derived from an EMBL/GenBank/DDBJ whole genome shotgun (WGS) entry which is preliminary data.</text>
</comment>
<feature type="domain" description="Sec23/Sec24 beta-sandwich" evidence="8">
    <location>
        <begin position="611"/>
        <end position="696"/>
    </location>
</feature>
<dbReference type="SUPFAM" id="SSF53300">
    <property type="entry name" value="vWA-like"/>
    <property type="match status" value="1"/>
</dbReference>
<feature type="compositionally biased region" description="Basic and acidic residues" evidence="4">
    <location>
        <begin position="893"/>
        <end position="902"/>
    </location>
</feature>
<feature type="region of interest" description="Disordered" evidence="4">
    <location>
        <begin position="110"/>
        <end position="137"/>
    </location>
</feature>
<dbReference type="InterPro" id="IPR036175">
    <property type="entry name" value="Sec23/24_helical_dom_sf"/>
</dbReference>
<dbReference type="InterPro" id="IPR006895">
    <property type="entry name" value="Znf_Sec23_Sec24"/>
</dbReference>
<evidence type="ECO:0000313" key="10">
    <source>
        <dbReference type="Proteomes" id="UP000664859"/>
    </source>
</evidence>
<accession>A0A836CAV7</accession>
<dbReference type="GO" id="GO:0030127">
    <property type="term" value="C:COPII vesicle coat"/>
    <property type="evidence" value="ECO:0007669"/>
    <property type="project" value="InterPro"/>
</dbReference>
<evidence type="ECO:0000256" key="4">
    <source>
        <dbReference type="SAM" id="MobiDB-lite"/>
    </source>
</evidence>
<keyword evidence="3" id="KW-0653">Protein transport</keyword>
<dbReference type="Gene3D" id="3.40.20.10">
    <property type="entry name" value="Severin"/>
    <property type="match status" value="1"/>
</dbReference>
<dbReference type="Pfam" id="PF08033">
    <property type="entry name" value="Sec23_BS"/>
    <property type="match status" value="1"/>
</dbReference>
<evidence type="ECO:0000256" key="3">
    <source>
        <dbReference type="ARBA" id="ARBA00022927"/>
    </source>
</evidence>
<dbReference type="GO" id="GO:0000149">
    <property type="term" value="F:SNARE binding"/>
    <property type="evidence" value="ECO:0007669"/>
    <property type="project" value="TreeGrafter"/>
</dbReference>
<evidence type="ECO:0000313" key="9">
    <source>
        <dbReference type="EMBL" id="KAG5179575.1"/>
    </source>
</evidence>
<feature type="region of interest" description="Disordered" evidence="4">
    <location>
        <begin position="34"/>
        <end position="80"/>
    </location>
</feature>
<dbReference type="Gene3D" id="1.20.120.730">
    <property type="entry name" value="Sec23/Sec24 helical domain"/>
    <property type="match status" value="1"/>
</dbReference>
<evidence type="ECO:0000256" key="2">
    <source>
        <dbReference type="ARBA" id="ARBA00022448"/>
    </source>
</evidence>
<evidence type="ECO:0000259" key="7">
    <source>
        <dbReference type="Pfam" id="PF04815"/>
    </source>
</evidence>
<dbReference type="Pfam" id="PF04810">
    <property type="entry name" value="zf-Sec23_Sec24"/>
    <property type="match status" value="1"/>
</dbReference>
<feature type="region of interest" description="Disordered" evidence="4">
    <location>
        <begin position="858"/>
        <end position="995"/>
    </location>
</feature>
<dbReference type="GO" id="GO:0070971">
    <property type="term" value="C:endoplasmic reticulum exit site"/>
    <property type="evidence" value="ECO:0007669"/>
    <property type="project" value="TreeGrafter"/>
</dbReference>
<feature type="domain" description="Sec23/Sec24 trunk" evidence="6">
    <location>
        <begin position="319"/>
        <end position="494"/>
    </location>
</feature>